<evidence type="ECO:0000313" key="12">
    <source>
        <dbReference type="Proteomes" id="UP000504634"/>
    </source>
</evidence>
<feature type="domain" description="C2H2-type" evidence="10">
    <location>
        <begin position="161"/>
        <end position="184"/>
    </location>
</feature>
<dbReference type="GO" id="GO:0008270">
    <property type="term" value="F:zinc ion binding"/>
    <property type="evidence" value="ECO:0007669"/>
    <property type="project" value="UniProtKB-UniRule"/>
</dbReference>
<keyword evidence="12" id="KW-1185">Reference proteome</keyword>
<dbReference type="Gene3D" id="3.30.160.60">
    <property type="entry name" value="Classic Zinc Finger"/>
    <property type="match status" value="6"/>
</dbReference>
<evidence type="ECO:0000259" key="10">
    <source>
        <dbReference type="PROSITE" id="PS50157"/>
    </source>
</evidence>
<evidence type="ECO:0000256" key="6">
    <source>
        <dbReference type="ARBA" id="ARBA00023242"/>
    </source>
</evidence>
<dbReference type="SMART" id="SM00868">
    <property type="entry name" value="zf-AD"/>
    <property type="match status" value="1"/>
</dbReference>
<feature type="binding site" evidence="8">
    <location>
        <position position="8"/>
    </location>
    <ligand>
        <name>Zn(2+)</name>
        <dbReference type="ChEBI" id="CHEBI:29105"/>
    </ligand>
</feature>
<feature type="domain" description="C2H2-type" evidence="10">
    <location>
        <begin position="393"/>
        <end position="422"/>
    </location>
</feature>
<dbReference type="PROSITE" id="PS51915">
    <property type="entry name" value="ZAD"/>
    <property type="match status" value="1"/>
</dbReference>
<dbReference type="FunFam" id="3.30.160.60:FF:000100">
    <property type="entry name" value="Zinc finger 45-like"/>
    <property type="match status" value="1"/>
</dbReference>
<dbReference type="GeneID" id="115623566"/>
<dbReference type="Proteomes" id="UP000504634">
    <property type="component" value="Unplaced"/>
</dbReference>
<comment type="subcellular location">
    <subcellularLocation>
        <location evidence="1">Nucleus</location>
    </subcellularLocation>
</comment>
<dbReference type="SMART" id="SM00355">
    <property type="entry name" value="ZnF_C2H2"/>
    <property type="match status" value="9"/>
</dbReference>
<dbReference type="PANTHER" id="PTHR24381">
    <property type="entry name" value="ZINC FINGER PROTEIN"/>
    <property type="match status" value="1"/>
</dbReference>
<dbReference type="OrthoDB" id="8117402at2759"/>
<keyword evidence="3" id="KW-0677">Repeat</keyword>
<dbReference type="Pfam" id="PF07776">
    <property type="entry name" value="zf-AD"/>
    <property type="match status" value="1"/>
</dbReference>
<dbReference type="Gene3D" id="3.40.1800.20">
    <property type="match status" value="1"/>
</dbReference>
<keyword evidence="6" id="KW-0539">Nucleus</keyword>
<feature type="binding site" evidence="8">
    <location>
        <position position="54"/>
    </location>
    <ligand>
        <name>Zn(2+)</name>
        <dbReference type="ChEBI" id="CHEBI:29105"/>
    </ligand>
</feature>
<dbReference type="InterPro" id="IPR012934">
    <property type="entry name" value="Znf_AD"/>
</dbReference>
<dbReference type="InterPro" id="IPR013087">
    <property type="entry name" value="Znf_C2H2_type"/>
</dbReference>
<sequence>MSSLCRLCRQNLEVEAALNLFEPANAKLLIEIELLTRLTLTYDKYLPKYICVSCRQDLQTATDFRRVCLETQDYFDQNPHVNNKVKYQVNIKKEEKLIYSEDDGDADAQSQCSSEDFLRSDEEAFVEDVEEEPINRDSLSETDDDDEQSAVGNDEIVAWQYMCNECGQNFPTKEKVNGHLAKAHRIYNYECEECGLTFGSNFKLKSHNRELHDVQQKYICDHCGKNFKFTGPLNAHLKSIGAPFKYQCTYCDEKFYIQDMLTYHCRRFHKDKQTQERHICHVCGAELATSYNLSVHLKRHTGDKSHKCQQCPYSCRTAAALRCHQRIHDDVYPYSCRYSCGKLFRNCSTRSAHERVHMGTGLRPYKCDYCTQRFVTKFDCKYHQRIHTMNRNYSCDICDQHFKLKKHLNTHLLTKRHKKQESEVKENEIK</sequence>
<dbReference type="InterPro" id="IPR036236">
    <property type="entry name" value="Znf_C2H2_sf"/>
</dbReference>
<evidence type="ECO:0000313" key="13">
    <source>
        <dbReference type="RefSeq" id="XP_030373823.1"/>
    </source>
</evidence>
<evidence type="ECO:0000256" key="9">
    <source>
        <dbReference type="SAM" id="MobiDB-lite"/>
    </source>
</evidence>
<dbReference type="Pfam" id="PF00096">
    <property type="entry name" value="zf-C2H2"/>
    <property type="match status" value="3"/>
</dbReference>
<feature type="domain" description="C2H2-type" evidence="10">
    <location>
        <begin position="365"/>
        <end position="392"/>
    </location>
</feature>
<protein>
    <submittedName>
        <fullName evidence="13">Transcription factor Ouib</fullName>
    </submittedName>
</protein>
<keyword evidence="2 8" id="KW-0479">Metal-binding</keyword>
<dbReference type="SUPFAM" id="SSF57716">
    <property type="entry name" value="Glucocorticoid receptor-like (DNA-binding domain)"/>
    <property type="match status" value="1"/>
</dbReference>
<evidence type="ECO:0000259" key="11">
    <source>
        <dbReference type="PROSITE" id="PS51915"/>
    </source>
</evidence>
<evidence type="ECO:0000256" key="7">
    <source>
        <dbReference type="PROSITE-ProRule" id="PRU00042"/>
    </source>
</evidence>
<evidence type="ECO:0000256" key="5">
    <source>
        <dbReference type="ARBA" id="ARBA00022833"/>
    </source>
</evidence>
<feature type="domain" description="C2H2-type" evidence="10">
    <location>
        <begin position="278"/>
        <end position="305"/>
    </location>
</feature>
<feature type="region of interest" description="Disordered" evidence="9">
    <location>
        <begin position="125"/>
        <end position="149"/>
    </location>
</feature>
<feature type="domain" description="C2H2-type" evidence="10">
    <location>
        <begin position="306"/>
        <end position="333"/>
    </location>
</feature>
<feature type="domain" description="C2H2-type" evidence="10">
    <location>
        <begin position="246"/>
        <end position="274"/>
    </location>
</feature>
<feature type="binding site" evidence="8">
    <location>
        <position position="5"/>
    </location>
    <ligand>
        <name>Zn(2+)</name>
        <dbReference type="ChEBI" id="CHEBI:29105"/>
    </ligand>
</feature>
<evidence type="ECO:0000256" key="2">
    <source>
        <dbReference type="ARBA" id="ARBA00022723"/>
    </source>
</evidence>
<keyword evidence="5 8" id="KW-0862">Zinc</keyword>
<feature type="domain" description="ZAD" evidence="11">
    <location>
        <begin position="3"/>
        <end position="78"/>
    </location>
</feature>
<dbReference type="AlphaFoldDB" id="A0A6J2TFD0"/>
<evidence type="ECO:0000256" key="4">
    <source>
        <dbReference type="ARBA" id="ARBA00022771"/>
    </source>
</evidence>
<organism evidence="12 13">
    <name type="scientific">Drosophila lebanonensis</name>
    <name type="common">Fruit fly</name>
    <name type="synonym">Scaptodrosophila lebanonensis</name>
    <dbReference type="NCBI Taxonomy" id="7225"/>
    <lineage>
        <taxon>Eukaryota</taxon>
        <taxon>Metazoa</taxon>
        <taxon>Ecdysozoa</taxon>
        <taxon>Arthropoda</taxon>
        <taxon>Hexapoda</taxon>
        <taxon>Insecta</taxon>
        <taxon>Pterygota</taxon>
        <taxon>Neoptera</taxon>
        <taxon>Endopterygota</taxon>
        <taxon>Diptera</taxon>
        <taxon>Brachycera</taxon>
        <taxon>Muscomorpha</taxon>
        <taxon>Ephydroidea</taxon>
        <taxon>Drosophilidae</taxon>
        <taxon>Scaptodrosophila</taxon>
    </lineage>
</organism>
<name>A0A6J2TFD0_DROLE</name>
<proteinExistence type="predicted"/>
<dbReference type="RefSeq" id="XP_030373823.1">
    <property type="nucleotide sequence ID" value="XM_030517963.1"/>
</dbReference>
<evidence type="ECO:0000256" key="3">
    <source>
        <dbReference type="ARBA" id="ARBA00022737"/>
    </source>
</evidence>
<keyword evidence="4 7" id="KW-0863">Zinc-finger</keyword>
<dbReference type="PROSITE" id="PS50157">
    <property type="entry name" value="ZINC_FINGER_C2H2_2"/>
    <property type="match status" value="9"/>
</dbReference>
<dbReference type="GO" id="GO:0000977">
    <property type="term" value="F:RNA polymerase II transcription regulatory region sequence-specific DNA binding"/>
    <property type="evidence" value="ECO:0007669"/>
    <property type="project" value="TreeGrafter"/>
</dbReference>
<feature type="domain" description="C2H2-type" evidence="10">
    <location>
        <begin position="218"/>
        <end position="238"/>
    </location>
</feature>
<accession>A0A6J2TFD0</accession>
<gene>
    <name evidence="13" type="primary">LOC115623566</name>
</gene>
<reference evidence="13" key="1">
    <citation type="submission" date="2025-08" db="UniProtKB">
        <authorList>
            <consortium name="RefSeq"/>
        </authorList>
    </citation>
    <scope>IDENTIFICATION</scope>
    <source>
        <strain evidence="13">11010-0011.00</strain>
        <tissue evidence="13">Whole body</tissue>
    </source>
</reference>
<feature type="domain" description="C2H2-type" evidence="10">
    <location>
        <begin position="334"/>
        <end position="362"/>
    </location>
</feature>
<dbReference type="GO" id="GO:0000981">
    <property type="term" value="F:DNA-binding transcription factor activity, RNA polymerase II-specific"/>
    <property type="evidence" value="ECO:0007669"/>
    <property type="project" value="TreeGrafter"/>
</dbReference>
<feature type="domain" description="C2H2-type" evidence="10">
    <location>
        <begin position="189"/>
        <end position="217"/>
    </location>
</feature>
<evidence type="ECO:0000256" key="1">
    <source>
        <dbReference type="ARBA" id="ARBA00004123"/>
    </source>
</evidence>
<feature type="binding site" evidence="8">
    <location>
        <position position="51"/>
    </location>
    <ligand>
        <name>Zn(2+)</name>
        <dbReference type="ChEBI" id="CHEBI:29105"/>
    </ligand>
</feature>
<dbReference type="PROSITE" id="PS00028">
    <property type="entry name" value="ZINC_FINGER_C2H2_1"/>
    <property type="match status" value="8"/>
</dbReference>
<evidence type="ECO:0000256" key="8">
    <source>
        <dbReference type="PROSITE-ProRule" id="PRU01263"/>
    </source>
</evidence>
<dbReference type="SUPFAM" id="SSF57667">
    <property type="entry name" value="beta-beta-alpha zinc fingers"/>
    <property type="match status" value="4"/>
</dbReference>
<dbReference type="PANTHER" id="PTHR24381:SF393">
    <property type="entry name" value="CHROMATIN-LINKED ADAPTOR FOR MSL PROTEINS, ISOFORM B"/>
    <property type="match status" value="1"/>
</dbReference>
<dbReference type="GO" id="GO:0005634">
    <property type="term" value="C:nucleus"/>
    <property type="evidence" value="ECO:0007669"/>
    <property type="project" value="UniProtKB-SubCell"/>
</dbReference>